<dbReference type="PRINTS" id="PR00038">
    <property type="entry name" value="HTHLUXR"/>
</dbReference>
<dbReference type="InterPro" id="IPR000792">
    <property type="entry name" value="Tscrpt_reg_LuxR_C"/>
</dbReference>
<name>A0ABP8TYD2_9ACTN</name>
<dbReference type="PROSITE" id="PS50043">
    <property type="entry name" value="HTH_LUXR_2"/>
    <property type="match status" value="1"/>
</dbReference>
<dbReference type="PROSITE" id="PS00622">
    <property type="entry name" value="HTH_LUXR_1"/>
    <property type="match status" value="1"/>
</dbReference>
<dbReference type="SMART" id="SM00421">
    <property type="entry name" value="HTH_LUXR"/>
    <property type="match status" value="1"/>
</dbReference>
<dbReference type="RefSeq" id="WP_345365633.1">
    <property type="nucleotide sequence ID" value="NZ_BAABHJ010000039.1"/>
</dbReference>
<reference evidence="6" key="1">
    <citation type="journal article" date="2019" name="Int. J. Syst. Evol. Microbiol.">
        <title>The Global Catalogue of Microorganisms (GCM) 10K type strain sequencing project: providing services to taxonomists for standard genome sequencing and annotation.</title>
        <authorList>
            <consortium name="The Broad Institute Genomics Platform"/>
            <consortium name="The Broad Institute Genome Sequencing Center for Infectious Disease"/>
            <person name="Wu L."/>
            <person name="Ma J."/>
        </authorList>
    </citation>
    <scope>NUCLEOTIDE SEQUENCE [LARGE SCALE GENOMIC DNA]</scope>
    <source>
        <strain evidence="6">JCM 17938</strain>
    </source>
</reference>
<dbReference type="PANTHER" id="PTHR44688">
    <property type="entry name" value="DNA-BINDING TRANSCRIPTIONAL ACTIVATOR DEVR_DOSR"/>
    <property type="match status" value="1"/>
</dbReference>
<evidence type="ECO:0000256" key="1">
    <source>
        <dbReference type="ARBA" id="ARBA00023015"/>
    </source>
</evidence>
<dbReference type="PANTHER" id="PTHR44688:SF16">
    <property type="entry name" value="DNA-BINDING TRANSCRIPTIONAL ACTIVATOR DEVR_DOSR"/>
    <property type="match status" value="1"/>
</dbReference>
<dbReference type="Pfam" id="PF00196">
    <property type="entry name" value="GerE"/>
    <property type="match status" value="1"/>
</dbReference>
<dbReference type="Proteomes" id="UP001500212">
    <property type="component" value="Unassembled WGS sequence"/>
</dbReference>
<dbReference type="Gene3D" id="3.40.50.2300">
    <property type="match status" value="1"/>
</dbReference>
<proteinExistence type="predicted"/>
<evidence type="ECO:0000259" key="4">
    <source>
        <dbReference type="PROSITE" id="PS50043"/>
    </source>
</evidence>
<keyword evidence="6" id="KW-1185">Reference proteome</keyword>
<keyword evidence="3" id="KW-0804">Transcription</keyword>
<dbReference type="PROSITE" id="PS00387">
    <property type="entry name" value="PPASE"/>
    <property type="match status" value="1"/>
</dbReference>
<comment type="caution">
    <text evidence="5">The sequence shown here is derived from an EMBL/GenBank/DDBJ whole genome shotgun (WGS) entry which is preliminary data.</text>
</comment>
<evidence type="ECO:0000313" key="5">
    <source>
        <dbReference type="EMBL" id="GAA4617404.1"/>
    </source>
</evidence>
<keyword evidence="1" id="KW-0805">Transcription regulation</keyword>
<dbReference type="SUPFAM" id="SSF46894">
    <property type="entry name" value="C-terminal effector domain of the bipartite response regulators"/>
    <property type="match status" value="1"/>
</dbReference>
<gene>
    <name evidence="5" type="ORF">GCM10023195_77720</name>
</gene>
<accession>A0ABP8TYD2</accession>
<evidence type="ECO:0000256" key="2">
    <source>
        <dbReference type="ARBA" id="ARBA00023125"/>
    </source>
</evidence>
<keyword evidence="2" id="KW-0238">DNA-binding</keyword>
<evidence type="ECO:0000256" key="3">
    <source>
        <dbReference type="ARBA" id="ARBA00023163"/>
    </source>
</evidence>
<organism evidence="5 6">
    <name type="scientific">Actinoallomurus liliacearum</name>
    <dbReference type="NCBI Taxonomy" id="1080073"/>
    <lineage>
        <taxon>Bacteria</taxon>
        <taxon>Bacillati</taxon>
        <taxon>Actinomycetota</taxon>
        <taxon>Actinomycetes</taxon>
        <taxon>Streptosporangiales</taxon>
        <taxon>Thermomonosporaceae</taxon>
        <taxon>Actinoallomurus</taxon>
    </lineage>
</organism>
<evidence type="ECO:0000313" key="6">
    <source>
        <dbReference type="Proteomes" id="UP001500212"/>
    </source>
</evidence>
<sequence>MSSDGPLPLRVLVVDGDPALISLLQDSDELDVVNEPGEPTAPGEALEAAERLRPDLVILGPEYAAHAAPLSRRARVFVVCNEPTAASAALREGATGHLTPDRFTARELLQVFRDAGRADLDLSAREAEVMDLIAGGRSNGEIARELFLSEKTVKNHVNRIYGKLKVGSRAAAITLWRAGRRPR</sequence>
<dbReference type="CDD" id="cd06170">
    <property type="entry name" value="LuxR_C_like"/>
    <property type="match status" value="1"/>
</dbReference>
<dbReference type="EMBL" id="BAABHJ010000039">
    <property type="protein sequence ID" value="GAA4617404.1"/>
    <property type="molecule type" value="Genomic_DNA"/>
</dbReference>
<protein>
    <submittedName>
        <fullName evidence="5">Response regulator transcription factor</fullName>
    </submittedName>
</protein>
<feature type="domain" description="HTH luxR-type" evidence="4">
    <location>
        <begin position="115"/>
        <end position="180"/>
    </location>
</feature>
<dbReference type="InterPro" id="IPR016032">
    <property type="entry name" value="Sig_transdc_resp-reg_C-effctor"/>
</dbReference>